<dbReference type="SUPFAM" id="SSF55008">
    <property type="entry name" value="HMA, heavy metal-associated domain"/>
    <property type="match status" value="1"/>
</dbReference>
<dbReference type="GO" id="GO:0046872">
    <property type="term" value="F:metal ion binding"/>
    <property type="evidence" value="ECO:0007669"/>
    <property type="project" value="UniProtKB-KW"/>
</dbReference>
<organism evidence="7 8">
    <name type="scientific">Vitis vinifera</name>
    <name type="common">Grape</name>
    <dbReference type="NCBI Taxonomy" id="29760"/>
    <lineage>
        <taxon>Eukaryota</taxon>
        <taxon>Viridiplantae</taxon>
        <taxon>Streptophyta</taxon>
        <taxon>Embryophyta</taxon>
        <taxon>Tracheophyta</taxon>
        <taxon>Spermatophyta</taxon>
        <taxon>Magnoliopsida</taxon>
        <taxon>eudicotyledons</taxon>
        <taxon>Gunneridae</taxon>
        <taxon>Pentapetalae</taxon>
        <taxon>rosids</taxon>
        <taxon>Vitales</taxon>
        <taxon>Vitaceae</taxon>
        <taxon>Viteae</taxon>
        <taxon>Vitis</taxon>
    </lineage>
</organism>
<feature type="compositionally biased region" description="Low complexity" evidence="6">
    <location>
        <begin position="217"/>
        <end position="226"/>
    </location>
</feature>
<sequence>MATQGEAKEVVEEALEPLKYKTWVLKVSIHCEGCKKKVKKILQNIDGADVSKFRAFFHLVLVRLPCNFTLNSFPASSVLSHFFSLNLILLGSFFLGLLHFPPSVYTTEIDTRQQKVCVTGNVDVETLLKKLVKNGKHAELWPEKADHQKEKKSKNKEKQKDQESNEQEGGHVKLLQPAATAAVGGGGGAKVGENGAAVKNGAAAQKEAKPEVKKPEASPAGEAPPAAEKKVGESDPCADKGGSGNGSKKKKKKGQKPNSDVGAPSSDTPAAPPGSPNPSPAPSHGPAPASTQTVYHYPPHYYAPPQPAYTVSYNTMHPSTSHGHHTMQHPHHNTPTPTCTLVHGQNLTIRFRLESIIGASTVGLIPIFQ</sequence>
<evidence type="ECO:0000256" key="5">
    <source>
        <dbReference type="ARBA" id="ARBA00024045"/>
    </source>
</evidence>
<protein>
    <submittedName>
        <fullName evidence="7">Heavy metal-associated isoprenylated plant protein 36</fullName>
    </submittedName>
</protein>
<proteinExistence type="inferred from homology"/>
<dbReference type="AlphaFoldDB" id="A0A438IMG0"/>
<keyword evidence="1" id="KW-0488">Methylation</keyword>
<evidence type="ECO:0000256" key="2">
    <source>
        <dbReference type="ARBA" id="ARBA00022723"/>
    </source>
</evidence>
<dbReference type="Gene3D" id="3.30.70.100">
    <property type="match status" value="2"/>
</dbReference>
<name>A0A438IMG0_VITVI</name>
<dbReference type="PANTHER" id="PTHR45868">
    <property type="entry name" value="HEAVY METAL-ASSOCIATED ISOPRENYLATED PLANT PROTEIN 33-RELATED"/>
    <property type="match status" value="1"/>
</dbReference>
<dbReference type="PANTHER" id="PTHR45868:SF69">
    <property type="entry name" value="HEAVY METAL-ASSOCIATED ISOPRENYLATED PLANT PROTEIN 35"/>
    <property type="match status" value="1"/>
</dbReference>
<reference evidence="7 8" key="1">
    <citation type="journal article" date="2018" name="PLoS Genet.">
        <title>Population sequencing reveals clonal diversity and ancestral inbreeding in the grapevine cultivar Chardonnay.</title>
        <authorList>
            <person name="Roach M.J."/>
            <person name="Johnson D.L."/>
            <person name="Bohlmann J."/>
            <person name="van Vuuren H.J."/>
            <person name="Jones S.J."/>
            <person name="Pretorius I.S."/>
            <person name="Schmidt S.A."/>
            <person name="Borneman A.R."/>
        </authorList>
    </citation>
    <scope>NUCLEOTIDE SEQUENCE [LARGE SCALE GENOMIC DNA]</scope>
    <source>
        <strain evidence="8">cv. Chardonnay</strain>
        <tissue evidence="7">Leaf</tissue>
    </source>
</reference>
<dbReference type="InterPro" id="IPR036163">
    <property type="entry name" value="HMA_dom_sf"/>
</dbReference>
<evidence type="ECO:0000256" key="3">
    <source>
        <dbReference type="ARBA" id="ARBA00023288"/>
    </source>
</evidence>
<comment type="caution">
    <text evidence="7">The sequence shown here is derived from an EMBL/GenBank/DDBJ whole genome shotgun (WGS) entry which is preliminary data.</text>
</comment>
<feature type="region of interest" description="Disordered" evidence="6">
    <location>
        <begin position="313"/>
        <end position="334"/>
    </location>
</feature>
<accession>A0A438IMG0</accession>
<evidence type="ECO:0000313" key="8">
    <source>
        <dbReference type="Proteomes" id="UP000288805"/>
    </source>
</evidence>
<keyword evidence="4" id="KW-0636">Prenylation</keyword>
<feature type="region of interest" description="Disordered" evidence="6">
    <location>
        <begin position="138"/>
        <end position="174"/>
    </location>
</feature>
<feature type="region of interest" description="Disordered" evidence="6">
    <location>
        <begin position="201"/>
        <end position="299"/>
    </location>
</feature>
<evidence type="ECO:0000256" key="6">
    <source>
        <dbReference type="SAM" id="MobiDB-lite"/>
    </source>
</evidence>
<evidence type="ECO:0000313" key="7">
    <source>
        <dbReference type="EMBL" id="RVW97902.1"/>
    </source>
</evidence>
<feature type="compositionally biased region" description="Basic residues" evidence="6">
    <location>
        <begin position="322"/>
        <end position="332"/>
    </location>
</feature>
<keyword evidence="3" id="KW-0449">Lipoprotein</keyword>
<evidence type="ECO:0000256" key="4">
    <source>
        <dbReference type="ARBA" id="ARBA00023289"/>
    </source>
</evidence>
<dbReference type="Proteomes" id="UP000288805">
    <property type="component" value="Unassembled WGS sequence"/>
</dbReference>
<feature type="compositionally biased region" description="Basic and acidic residues" evidence="6">
    <location>
        <begin position="156"/>
        <end position="171"/>
    </location>
</feature>
<feature type="compositionally biased region" description="Basic and acidic residues" evidence="6">
    <location>
        <begin position="138"/>
        <end position="149"/>
    </location>
</feature>
<feature type="compositionally biased region" description="Pro residues" evidence="6">
    <location>
        <begin position="270"/>
        <end position="285"/>
    </location>
</feature>
<feature type="compositionally biased region" description="Basic and acidic residues" evidence="6">
    <location>
        <begin position="206"/>
        <end position="216"/>
    </location>
</feature>
<dbReference type="EMBL" id="QGNW01000097">
    <property type="protein sequence ID" value="RVW97902.1"/>
    <property type="molecule type" value="Genomic_DNA"/>
</dbReference>
<comment type="similarity">
    <text evidence="5">Belongs to the HIPP family.</text>
</comment>
<gene>
    <name evidence="7" type="primary">HIPP36_4</name>
    <name evidence="7" type="ORF">CK203_021160</name>
</gene>
<feature type="compositionally biased region" description="Low complexity" evidence="6">
    <location>
        <begin position="286"/>
        <end position="299"/>
    </location>
</feature>
<evidence type="ECO:0000256" key="1">
    <source>
        <dbReference type="ARBA" id="ARBA00022481"/>
    </source>
</evidence>
<keyword evidence="2" id="KW-0479">Metal-binding</keyword>